<dbReference type="STRING" id="1298598.JCM21714_839"/>
<dbReference type="AlphaFoldDB" id="W4VGC8"/>
<dbReference type="EMBL" id="BAVS01000002">
    <property type="protein sequence ID" value="GAE91873.1"/>
    <property type="molecule type" value="Genomic_DNA"/>
</dbReference>
<keyword evidence="2" id="KW-1185">Reference proteome</keyword>
<organism evidence="1 2">
    <name type="scientific">Gracilibacillus boraciitolerans JCM 21714</name>
    <dbReference type="NCBI Taxonomy" id="1298598"/>
    <lineage>
        <taxon>Bacteria</taxon>
        <taxon>Bacillati</taxon>
        <taxon>Bacillota</taxon>
        <taxon>Bacilli</taxon>
        <taxon>Bacillales</taxon>
        <taxon>Bacillaceae</taxon>
        <taxon>Gracilibacillus</taxon>
    </lineage>
</organism>
<gene>
    <name evidence="1" type="ORF">JCM21714_839</name>
</gene>
<proteinExistence type="predicted"/>
<name>W4VGC8_9BACI</name>
<dbReference type="RefSeq" id="WP_052000350.1">
    <property type="nucleotide sequence ID" value="NZ_BAVS01000002.1"/>
</dbReference>
<reference evidence="1 2" key="1">
    <citation type="journal article" date="2014" name="Genome Announc.">
        <title>Draft Genome Sequence of the Boron-Tolerant and Moderately Halotolerant Bacterium Gracilibacillus boraciitolerans JCM 21714T.</title>
        <authorList>
            <person name="Ahmed I."/>
            <person name="Oshima K."/>
            <person name="Suda W."/>
            <person name="Kitamura K."/>
            <person name="Iida T."/>
            <person name="Ohmori Y."/>
            <person name="Fujiwara T."/>
            <person name="Hattori M."/>
            <person name="Ohkuma M."/>
        </authorList>
    </citation>
    <scope>NUCLEOTIDE SEQUENCE [LARGE SCALE GENOMIC DNA]</scope>
    <source>
        <strain evidence="1 2">JCM 21714</strain>
    </source>
</reference>
<evidence type="ECO:0000313" key="2">
    <source>
        <dbReference type="Proteomes" id="UP000019102"/>
    </source>
</evidence>
<accession>W4VGC8</accession>
<sequence length="64" mass="7150">MQRIWKNGMFMAVLFLFISILVACSSDSDSSGSDSAADESESGADKVELRMLWWGVHKIDMIVH</sequence>
<comment type="caution">
    <text evidence="1">The sequence shown here is derived from an EMBL/GenBank/DDBJ whole genome shotgun (WGS) entry which is preliminary data.</text>
</comment>
<dbReference type="PROSITE" id="PS51257">
    <property type="entry name" value="PROKAR_LIPOPROTEIN"/>
    <property type="match status" value="1"/>
</dbReference>
<dbReference type="Proteomes" id="UP000019102">
    <property type="component" value="Unassembled WGS sequence"/>
</dbReference>
<evidence type="ECO:0000313" key="1">
    <source>
        <dbReference type="EMBL" id="GAE91873.1"/>
    </source>
</evidence>
<protein>
    <submittedName>
        <fullName evidence="1">Uncharacterized protein</fullName>
    </submittedName>
</protein>